<dbReference type="RefSeq" id="XP_051608316.1">
    <property type="nucleotide sequence ID" value="XM_051752714.1"/>
</dbReference>
<organism evidence="2 3">
    <name type="scientific">Candida theae</name>
    <dbReference type="NCBI Taxonomy" id="1198502"/>
    <lineage>
        <taxon>Eukaryota</taxon>
        <taxon>Fungi</taxon>
        <taxon>Dikarya</taxon>
        <taxon>Ascomycota</taxon>
        <taxon>Saccharomycotina</taxon>
        <taxon>Pichiomycetes</taxon>
        <taxon>Debaryomycetaceae</taxon>
        <taxon>Candida/Lodderomyces clade</taxon>
        <taxon>Candida</taxon>
    </lineage>
</organism>
<accession>A0AAD5BDX7</accession>
<feature type="compositionally biased region" description="Basic and acidic residues" evidence="1">
    <location>
        <begin position="174"/>
        <end position="184"/>
    </location>
</feature>
<gene>
    <name evidence="2" type="ORF">KGF57_003307</name>
</gene>
<evidence type="ECO:0000256" key="1">
    <source>
        <dbReference type="SAM" id="MobiDB-lite"/>
    </source>
</evidence>
<dbReference type="GeneID" id="76151366"/>
<reference evidence="2 3" key="1">
    <citation type="journal article" date="2022" name="DNA Res.">
        <title>Genome analysis of five recently described species of the CUG-Ser clade uncovers Candida theae as a new hybrid lineage with pathogenic potential in the Candida parapsilosis species complex.</title>
        <authorList>
            <person name="Mixao V."/>
            <person name="Del Olmo V."/>
            <person name="Hegedusova E."/>
            <person name="Saus E."/>
            <person name="Pryszcz L."/>
            <person name="Cillingova A."/>
            <person name="Nosek J."/>
            <person name="Gabaldon T."/>
        </authorList>
    </citation>
    <scope>NUCLEOTIDE SEQUENCE [LARGE SCALE GENOMIC DNA]</scope>
    <source>
        <strain evidence="2 3">CBS 12239</strain>
    </source>
</reference>
<protein>
    <submittedName>
        <fullName evidence="2">NMD4</fullName>
    </submittedName>
</protein>
<evidence type="ECO:0000313" key="3">
    <source>
        <dbReference type="Proteomes" id="UP001204833"/>
    </source>
</evidence>
<dbReference type="AlphaFoldDB" id="A0AAD5BDX7"/>
<sequence>MSEEYDSETSDFDFRDELADLVSAGSSINHEDQKARVVRLMMDHSAFVRGIGNIKRWFNEEYVKQNFNKTLEPIVLNLYIPSYTLHEFDFVKKGTSITATNAREAIRFVDNYLENPSEMQFGNVRYNLTLESPSEIPPSWTKCAKYKLYSPKTKDFPNYKTKFDSNLIGEVPHKESHLSHRESEPLTEGPDDTASSESTAEMPARLKYLIRTCIYKRFIEKTQPQPKSNLEDWKLVTEDPITKVWAKSYGIDCVNVNEAELLIFQNYDVNSFRMYNPFSVNEGFDPRNDVLQNKIDSTLYEYQPVKQEPPNTKSTRRSRRRKEKDAEPIPYDGAVHEEKDSNYLSGAIKKEKFDAINFAPRGQGKLWKP</sequence>
<feature type="region of interest" description="Disordered" evidence="1">
    <location>
        <begin position="302"/>
        <end position="338"/>
    </location>
</feature>
<name>A0AAD5BDX7_9ASCO</name>
<proteinExistence type="predicted"/>
<keyword evidence="3" id="KW-1185">Reference proteome</keyword>
<dbReference type="EMBL" id="JAIHNG010000121">
    <property type="protein sequence ID" value="KAI5957613.1"/>
    <property type="molecule type" value="Genomic_DNA"/>
</dbReference>
<feature type="region of interest" description="Disordered" evidence="1">
    <location>
        <begin position="174"/>
        <end position="199"/>
    </location>
</feature>
<dbReference type="Proteomes" id="UP001204833">
    <property type="component" value="Unassembled WGS sequence"/>
</dbReference>
<evidence type="ECO:0000313" key="2">
    <source>
        <dbReference type="EMBL" id="KAI5957613.1"/>
    </source>
</evidence>
<comment type="caution">
    <text evidence="2">The sequence shown here is derived from an EMBL/GenBank/DDBJ whole genome shotgun (WGS) entry which is preliminary data.</text>
</comment>